<keyword evidence="2" id="KW-1185">Reference proteome</keyword>
<name>A0ABR2R7Q8_9ROSI</name>
<accession>A0ABR2R7Q8</accession>
<reference evidence="1 2" key="1">
    <citation type="journal article" date="2024" name="G3 (Bethesda)">
        <title>Genome assembly of Hibiscus sabdariffa L. provides insights into metabolisms of medicinal natural products.</title>
        <authorList>
            <person name="Kim T."/>
        </authorList>
    </citation>
    <scope>NUCLEOTIDE SEQUENCE [LARGE SCALE GENOMIC DNA]</scope>
    <source>
        <strain evidence="1">TK-2024</strain>
        <tissue evidence="1">Old leaves</tissue>
    </source>
</reference>
<evidence type="ECO:0000313" key="1">
    <source>
        <dbReference type="EMBL" id="KAK9008995.1"/>
    </source>
</evidence>
<dbReference type="Proteomes" id="UP001396334">
    <property type="component" value="Unassembled WGS sequence"/>
</dbReference>
<proteinExistence type="predicted"/>
<comment type="caution">
    <text evidence="1">The sequence shown here is derived from an EMBL/GenBank/DDBJ whole genome shotgun (WGS) entry which is preliminary data.</text>
</comment>
<evidence type="ECO:0000313" key="2">
    <source>
        <dbReference type="Proteomes" id="UP001396334"/>
    </source>
</evidence>
<protein>
    <submittedName>
        <fullName evidence="1">Uncharacterized protein</fullName>
    </submittedName>
</protein>
<dbReference type="EMBL" id="JBBPBN010000025">
    <property type="protein sequence ID" value="KAK9008995.1"/>
    <property type="molecule type" value="Genomic_DNA"/>
</dbReference>
<gene>
    <name evidence="1" type="ORF">V6N11_080471</name>
</gene>
<sequence>MISDDPSTSRKQLLSDCAKPKTSLSLGHPPLKKTWELPNLTECQACGPRSDNANNKNQIQTLFKSGTLFFFAQNVIFVLTHLKSALIVSKKPLKIVVPVANVSVPFTKHAF</sequence>
<organism evidence="1 2">
    <name type="scientific">Hibiscus sabdariffa</name>
    <name type="common">roselle</name>
    <dbReference type="NCBI Taxonomy" id="183260"/>
    <lineage>
        <taxon>Eukaryota</taxon>
        <taxon>Viridiplantae</taxon>
        <taxon>Streptophyta</taxon>
        <taxon>Embryophyta</taxon>
        <taxon>Tracheophyta</taxon>
        <taxon>Spermatophyta</taxon>
        <taxon>Magnoliopsida</taxon>
        <taxon>eudicotyledons</taxon>
        <taxon>Gunneridae</taxon>
        <taxon>Pentapetalae</taxon>
        <taxon>rosids</taxon>
        <taxon>malvids</taxon>
        <taxon>Malvales</taxon>
        <taxon>Malvaceae</taxon>
        <taxon>Malvoideae</taxon>
        <taxon>Hibiscus</taxon>
    </lineage>
</organism>